<feature type="domain" description="Recombinase" evidence="4">
    <location>
        <begin position="1"/>
        <end position="106"/>
    </location>
</feature>
<accession>A0A2M6KA71</accession>
<name>A0A2M6KA71_9BACT</name>
<dbReference type="InterPro" id="IPR025827">
    <property type="entry name" value="Zn_ribbon_recom_dom"/>
</dbReference>
<dbReference type="EMBL" id="PCWW01000005">
    <property type="protein sequence ID" value="PIR14051.1"/>
    <property type="molecule type" value="Genomic_DNA"/>
</dbReference>
<reference evidence="5 6" key="1">
    <citation type="submission" date="2017-09" db="EMBL/GenBank/DDBJ databases">
        <title>Depth-based differentiation of microbial function through sediment-hosted aquifers and enrichment of novel symbionts in the deep terrestrial subsurface.</title>
        <authorList>
            <person name="Probst A.J."/>
            <person name="Ladd B."/>
            <person name="Jarett J.K."/>
            <person name="Geller-Mcgrath D.E."/>
            <person name="Sieber C.M."/>
            <person name="Emerson J.B."/>
            <person name="Anantharaman K."/>
            <person name="Thomas B.C."/>
            <person name="Malmstrom R."/>
            <person name="Stieglmeier M."/>
            <person name="Klingl A."/>
            <person name="Woyke T."/>
            <person name="Ryan C.M."/>
            <person name="Banfield J.F."/>
        </authorList>
    </citation>
    <scope>NUCLEOTIDE SEQUENCE [LARGE SCALE GENOMIC DNA]</scope>
    <source>
        <strain evidence="5">CG11_big_fil_rev_8_21_14_0_20_39_10</strain>
    </source>
</reference>
<dbReference type="InterPro" id="IPR038109">
    <property type="entry name" value="DNA_bind_recomb_sf"/>
</dbReference>
<dbReference type="Proteomes" id="UP000230869">
    <property type="component" value="Unassembled WGS sequence"/>
</dbReference>
<dbReference type="InterPro" id="IPR050639">
    <property type="entry name" value="SSR_resolvase"/>
</dbReference>
<evidence type="ECO:0000259" key="4">
    <source>
        <dbReference type="PROSITE" id="PS51737"/>
    </source>
</evidence>
<dbReference type="GO" id="GO:0003677">
    <property type="term" value="F:DNA binding"/>
    <property type="evidence" value="ECO:0007669"/>
    <property type="project" value="UniProtKB-KW"/>
</dbReference>
<dbReference type="InterPro" id="IPR011109">
    <property type="entry name" value="DNA_bind_recombinase_dom"/>
</dbReference>
<dbReference type="AlphaFoldDB" id="A0A2M6KA71"/>
<dbReference type="Pfam" id="PF13408">
    <property type="entry name" value="Zn_ribbon_recom"/>
    <property type="match status" value="1"/>
</dbReference>
<feature type="coiled-coil region" evidence="3">
    <location>
        <begin position="228"/>
        <end position="255"/>
    </location>
</feature>
<proteinExistence type="predicted"/>
<evidence type="ECO:0000256" key="1">
    <source>
        <dbReference type="ARBA" id="ARBA00023125"/>
    </source>
</evidence>
<gene>
    <name evidence="5" type="ORF">COV49_00215</name>
</gene>
<organism evidence="5 6">
    <name type="scientific">Candidatus Falkowbacteria bacterium CG11_big_fil_rev_8_21_14_0_20_39_10</name>
    <dbReference type="NCBI Taxonomy" id="1974570"/>
    <lineage>
        <taxon>Bacteria</taxon>
        <taxon>Candidatus Falkowiibacteriota</taxon>
    </lineage>
</organism>
<dbReference type="PANTHER" id="PTHR30461:SF2">
    <property type="entry name" value="SERINE RECOMBINASE PINE-RELATED"/>
    <property type="match status" value="1"/>
</dbReference>
<comment type="caution">
    <text evidence="5">The sequence shown here is derived from an EMBL/GenBank/DDBJ whole genome shotgun (WGS) entry which is preliminary data.</text>
</comment>
<evidence type="ECO:0000313" key="6">
    <source>
        <dbReference type="Proteomes" id="UP000230869"/>
    </source>
</evidence>
<keyword evidence="2" id="KW-0233">DNA recombination</keyword>
<protein>
    <recommendedName>
        <fullName evidence="4">Recombinase domain-containing protein</fullName>
    </recommendedName>
</protein>
<keyword evidence="1" id="KW-0238">DNA-binding</keyword>
<dbReference type="GO" id="GO:0000150">
    <property type="term" value="F:DNA strand exchange activity"/>
    <property type="evidence" value="ECO:0007669"/>
    <property type="project" value="InterPro"/>
</dbReference>
<evidence type="ECO:0000256" key="3">
    <source>
        <dbReference type="SAM" id="Coils"/>
    </source>
</evidence>
<dbReference type="PROSITE" id="PS51737">
    <property type="entry name" value="RECOMBINASE_DNA_BIND"/>
    <property type="match status" value="1"/>
</dbReference>
<evidence type="ECO:0000256" key="2">
    <source>
        <dbReference type="ARBA" id="ARBA00023172"/>
    </source>
</evidence>
<keyword evidence="3" id="KW-0175">Coiled coil</keyword>
<sequence>MTEGEKGHKIHIINPEIASHIKKMFEFYSTGNYSIKKLSDVMYSEGLRNKKGKKIGKSIMHSLLTDPFYYGKMRWNNEIYDGKQEPIITKELFYIVQEKITRTIKQPQYQKHLYTFKGMMICGECGGTITWEKQKGIIYGHCNHYKSCTQKKYITEAETENLLLPRLKDVAPKNERVLKWLKKALKENHAEEIEYNQSKREKYNQIIIQMDKRLEVIYDDKIDDKITAEFYEKKYNEYNKTKEDTLNELDKLHQDRSKYYEAGFAIHELASNAMAIYKSEKATIEDRRLLLSYTFSNHTLKDLKLEPNYTLAFEFLKEWIPKLNKTFELQENSLNKTKTDAFTSARSVLLPGSDSNRRPIG</sequence>
<dbReference type="Pfam" id="PF07508">
    <property type="entry name" value="Recombinase"/>
    <property type="match status" value="1"/>
</dbReference>
<dbReference type="Gene3D" id="3.90.1750.20">
    <property type="entry name" value="Putative Large Serine Recombinase, Chain B, Domain 2"/>
    <property type="match status" value="1"/>
</dbReference>
<dbReference type="PANTHER" id="PTHR30461">
    <property type="entry name" value="DNA-INVERTASE FROM LAMBDOID PROPHAGE"/>
    <property type="match status" value="1"/>
</dbReference>
<evidence type="ECO:0000313" key="5">
    <source>
        <dbReference type="EMBL" id="PIR14051.1"/>
    </source>
</evidence>